<dbReference type="NCBIfam" id="NF009945">
    <property type="entry name" value="PRK13409.1"/>
    <property type="match status" value="1"/>
</dbReference>
<feature type="domain" description="ABC transporter" evidence="3">
    <location>
        <begin position="332"/>
        <end position="553"/>
    </location>
</feature>
<dbReference type="Proteomes" id="UP000526302">
    <property type="component" value="Unassembled WGS sequence"/>
</dbReference>
<dbReference type="SUPFAM" id="SSF54862">
    <property type="entry name" value="4Fe-4S ferredoxins"/>
    <property type="match status" value="1"/>
</dbReference>
<keyword evidence="2" id="KW-0067">ATP-binding</keyword>
<dbReference type="SMART" id="SM00382">
    <property type="entry name" value="AAA"/>
    <property type="match status" value="2"/>
</dbReference>
<dbReference type="Gene3D" id="3.40.50.300">
    <property type="entry name" value="P-loop containing nucleotide triphosphate hydrolases"/>
    <property type="match status" value="2"/>
</dbReference>
<dbReference type="InterPro" id="IPR013283">
    <property type="entry name" value="RLI1"/>
</dbReference>
<dbReference type="InterPro" id="IPR017896">
    <property type="entry name" value="4Fe4S_Fe-S-bd"/>
</dbReference>
<dbReference type="GO" id="GO:0005524">
    <property type="term" value="F:ATP binding"/>
    <property type="evidence" value="ECO:0007669"/>
    <property type="project" value="UniProtKB-KW"/>
</dbReference>
<dbReference type="AlphaFoldDB" id="A0A7K4BYX2"/>
<dbReference type="EMBL" id="JAAZKV010000009">
    <property type="protein sequence ID" value="NMA44418.1"/>
    <property type="molecule type" value="Genomic_DNA"/>
</dbReference>
<evidence type="ECO:0000256" key="1">
    <source>
        <dbReference type="ARBA" id="ARBA00022741"/>
    </source>
</evidence>
<dbReference type="InterPro" id="IPR007209">
    <property type="entry name" value="RNaseL-inhib-like_metal-bd_dom"/>
</dbReference>
<evidence type="ECO:0000313" key="5">
    <source>
        <dbReference type="EMBL" id="NMA44418.1"/>
    </source>
</evidence>
<dbReference type="GO" id="GO:0016491">
    <property type="term" value="F:oxidoreductase activity"/>
    <property type="evidence" value="ECO:0007669"/>
    <property type="project" value="UniProtKB-ARBA"/>
</dbReference>
<dbReference type="PROSITE" id="PS50893">
    <property type="entry name" value="ABC_TRANSPORTER_2"/>
    <property type="match status" value="2"/>
</dbReference>
<dbReference type="InterPro" id="IPR017900">
    <property type="entry name" value="4Fe4S_Fe_S_CS"/>
</dbReference>
<dbReference type="Pfam" id="PF00037">
    <property type="entry name" value="Fer4"/>
    <property type="match status" value="1"/>
</dbReference>
<evidence type="ECO:0000259" key="4">
    <source>
        <dbReference type="PROSITE" id="PS51379"/>
    </source>
</evidence>
<dbReference type="PROSITE" id="PS00198">
    <property type="entry name" value="4FE4S_FER_1"/>
    <property type="match status" value="1"/>
</dbReference>
<dbReference type="SUPFAM" id="SSF52540">
    <property type="entry name" value="P-loop containing nucleoside triphosphate hydrolases"/>
    <property type="match status" value="2"/>
</dbReference>
<reference evidence="5 6" key="1">
    <citation type="journal article" date="2020" name="Biotechnol. Biofuels">
        <title>New insights from the biogas microbiome by comprehensive genome-resolved metagenomics of nearly 1600 species originating from multiple anaerobic digesters.</title>
        <authorList>
            <person name="Campanaro S."/>
            <person name="Treu L."/>
            <person name="Rodriguez-R L.M."/>
            <person name="Kovalovszki A."/>
            <person name="Ziels R.M."/>
            <person name="Maus I."/>
            <person name="Zhu X."/>
            <person name="Kougias P.G."/>
            <person name="Basile A."/>
            <person name="Luo G."/>
            <person name="Schluter A."/>
            <person name="Konstantinidis K.T."/>
            <person name="Angelidaki I."/>
        </authorList>
    </citation>
    <scope>NUCLEOTIDE SEQUENCE [LARGE SCALE GENOMIC DNA]</scope>
    <source>
        <strain evidence="5">AS22ysBPME_79</strain>
    </source>
</reference>
<dbReference type="PANTHER" id="PTHR19248">
    <property type="entry name" value="ATP-BINDING TRANSPORT PROTEIN-RELATED"/>
    <property type="match status" value="1"/>
</dbReference>
<evidence type="ECO:0000259" key="3">
    <source>
        <dbReference type="PROSITE" id="PS50893"/>
    </source>
</evidence>
<dbReference type="GO" id="GO:0016887">
    <property type="term" value="F:ATP hydrolysis activity"/>
    <property type="evidence" value="ECO:0007669"/>
    <property type="project" value="InterPro"/>
</dbReference>
<sequence length="587" mass="67204">MNSKKRIAVINYDNCNFEKCGNYLCEKVCPVNRTGKKCIIHEELKKPTISEEQCIGCEICQNKCPFEAISIINIMINLGEPIHSFGKNSFRLHGLPVPKENSVIGLVGRNGIGKTTITKILSGNIIPNLGQKNEEKENAQNKVIEYYRGKKEQEFFKKLYSNGTTIAVKPQNIEAIKPIGTVRELLTKVDEKKELENIAKELQIENILDREASKLSGGEFQKIAIAATALKKADIYFFDEPTSFLDIRERLRVAKFIRKISENSTVLVVEHDLILLDYLSDYVHLIYGKPKVYGFVSQIKTTREGINDYLEGFSREENYKFREYEINFYSTIKTETPGKKEKIIEWPQLKKKLGEFELTIEQNKIQKNEIVGIIGPNGIGKTTFMKILAGEIKSDNTEIQQKVKISYKPQYITYTGEKTVQELFEGTNLEEIKTTLLKPLELEPLLEKKAKTLSGGEFQRLSIAICLSKKANVYLLDEPSAYLDVEQRLAVGKLIRNYIDVKNCSAIIIDHDLTFMDYVSDKIMVFTGEPTKHGKATGPFKINEGMNHLLKYLDITVRRDKDTKRPRINKYDSVLDREQKKGNKYYE</sequence>
<evidence type="ECO:0000256" key="2">
    <source>
        <dbReference type="ARBA" id="ARBA00022840"/>
    </source>
</evidence>
<organism evidence="5 6">
    <name type="scientific">Candidatus Iainarchaeum sp</name>
    <dbReference type="NCBI Taxonomy" id="3101447"/>
    <lineage>
        <taxon>Archaea</taxon>
        <taxon>Candidatus Iainarchaeota</taxon>
        <taxon>Candidatus Iainarchaeia</taxon>
        <taxon>Candidatus Iainarchaeales</taxon>
        <taxon>Candidatus Iainarchaeaceae</taxon>
        <taxon>Candidatus Iainarchaeum</taxon>
    </lineage>
</organism>
<evidence type="ECO:0000313" key="6">
    <source>
        <dbReference type="Proteomes" id="UP000526302"/>
    </source>
</evidence>
<dbReference type="PROSITE" id="PS00211">
    <property type="entry name" value="ABC_TRANSPORTER_1"/>
    <property type="match status" value="2"/>
</dbReference>
<dbReference type="Pfam" id="PF04068">
    <property type="entry name" value="Fer4_RLI"/>
    <property type="match status" value="1"/>
</dbReference>
<dbReference type="PROSITE" id="PS51379">
    <property type="entry name" value="4FE4S_FER_2"/>
    <property type="match status" value="1"/>
</dbReference>
<dbReference type="FunFam" id="3.40.50.300:FF:001546">
    <property type="entry name" value="RNase L inhibitor homolog"/>
    <property type="match status" value="1"/>
</dbReference>
<dbReference type="InterPro" id="IPR003439">
    <property type="entry name" value="ABC_transporter-like_ATP-bd"/>
</dbReference>
<gene>
    <name evidence="5" type="ORF">GX950_01225</name>
</gene>
<proteinExistence type="predicted"/>
<accession>A0A7K4BYX2</accession>
<dbReference type="PRINTS" id="PR01868">
    <property type="entry name" value="ABCEFAMILY"/>
</dbReference>
<feature type="domain" description="4Fe-4S ferredoxin-type" evidence="4">
    <location>
        <begin position="45"/>
        <end position="74"/>
    </location>
</feature>
<dbReference type="Pfam" id="PF00005">
    <property type="entry name" value="ABC_tran"/>
    <property type="match status" value="2"/>
</dbReference>
<keyword evidence="1" id="KW-0547">Nucleotide-binding</keyword>
<dbReference type="InterPro" id="IPR003593">
    <property type="entry name" value="AAA+_ATPase"/>
</dbReference>
<comment type="caution">
    <text evidence="5">The sequence shown here is derived from an EMBL/GenBank/DDBJ whole genome shotgun (WGS) entry which is preliminary data.</text>
</comment>
<protein>
    <submittedName>
        <fullName evidence="5">Ribosome biogenesis/translation initiation ATPase RLI</fullName>
    </submittedName>
</protein>
<name>A0A7K4BYX2_9ARCH</name>
<dbReference type="InterPro" id="IPR017871">
    <property type="entry name" value="ABC_transporter-like_CS"/>
</dbReference>
<feature type="domain" description="ABC transporter" evidence="3">
    <location>
        <begin position="69"/>
        <end position="312"/>
    </location>
</feature>
<dbReference type="InterPro" id="IPR027417">
    <property type="entry name" value="P-loop_NTPase"/>
</dbReference>